<reference evidence="1" key="1">
    <citation type="submission" date="2023-07" db="EMBL/GenBank/DDBJ databases">
        <title>Black Yeasts Isolated from many extreme environments.</title>
        <authorList>
            <person name="Coleine C."/>
            <person name="Stajich J.E."/>
            <person name="Selbmann L."/>
        </authorList>
    </citation>
    <scope>NUCLEOTIDE SEQUENCE</scope>
    <source>
        <strain evidence="1">CCFEE 5714</strain>
    </source>
</reference>
<dbReference type="EMBL" id="JAUTXU010000141">
    <property type="protein sequence ID" value="KAK3704288.1"/>
    <property type="molecule type" value="Genomic_DNA"/>
</dbReference>
<organism evidence="1 2">
    <name type="scientific">Vermiconidia calcicola</name>
    <dbReference type="NCBI Taxonomy" id="1690605"/>
    <lineage>
        <taxon>Eukaryota</taxon>
        <taxon>Fungi</taxon>
        <taxon>Dikarya</taxon>
        <taxon>Ascomycota</taxon>
        <taxon>Pezizomycotina</taxon>
        <taxon>Dothideomycetes</taxon>
        <taxon>Dothideomycetidae</taxon>
        <taxon>Mycosphaerellales</taxon>
        <taxon>Extremaceae</taxon>
        <taxon>Vermiconidia</taxon>
    </lineage>
</organism>
<sequence length="406" mass="44461">MAPLKSWLQVDPKSHFSLHNIPFGIISTLDTPEPHPAVAIGEYALDLHVFSQQNGFSALSIIQPHQKVFSEPTLNAFAALGRPIHRVVREYLQSLFLDNGPFPDVLEKNEQLRKATLLPLKNCKMHLPMFISDYTDFYAGLNHAYNVGVLFRGPQNALQPNYKHLPVGYHGRASSVVVSGTSIRRPNGQILSNPAAEKKEPVFSECKKLDIELELGCFVCKPSKMGEPIRIEDAPKHLFGVVLLNDWSARDIQAWEYVPLGPFNAKNFGTTISAWVVLIDALEPFATVGIANDTELLPYLDEKDRKSNYAIDLSVSLTTSSSKTTNIGDLLGSGTISGESKTEKGCLLEQTDNGKIEITLEGGEKRTFLEDGDTVTLTGVCGSENGALVGFGDCVGRIEPAVQLNL</sequence>
<name>A0ACC3MV30_9PEZI</name>
<keyword evidence="2" id="KW-1185">Reference proteome</keyword>
<evidence type="ECO:0000313" key="1">
    <source>
        <dbReference type="EMBL" id="KAK3704288.1"/>
    </source>
</evidence>
<protein>
    <submittedName>
        <fullName evidence="1">Uncharacterized protein</fullName>
    </submittedName>
</protein>
<evidence type="ECO:0000313" key="2">
    <source>
        <dbReference type="Proteomes" id="UP001281147"/>
    </source>
</evidence>
<accession>A0ACC3MV30</accession>
<dbReference type="Proteomes" id="UP001281147">
    <property type="component" value="Unassembled WGS sequence"/>
</dbReference>
<proteinExistence type="predicted"/>
<gene>
    <name evidence="1" type="ORF">LTR37_013962</name>
</gene>
<comment type="caution">
    <text evidence="1">The sequence shown here is derived from an EMBL/GenBank/DDBJ whole genome shotgun (WGS) entry which is preliminary data.</text>
</comment>